<feature type="compositionally biased region" description="Polar residues" evidence="1">
    <location>
        <begin position="132"/>
        <end position="156"/>
    </location>
</feature>
<evidence type="ECO:0000313" key="3">
    <source>
        <dbReference type="EMBL" id="ANZ66108.1"/>
    </source>
</evidence>
<feature type="compositionally biased region" description="Polar residues" evidence="1">
    <location>
        <begin position="1518"/>
        <end position="1566"/>
    </location>
</feature>
<dbReference type="OrthoDB" id="2328560at2"/>
<dbReference type="Proteomes" id="UP000093267">
    <property type="component" value="Chromosome"/>
</dbReference>
<feature type="compositionally biased region" description="Low complexity" evidence="1">
    <location>
        <begin position="80"/>
        <end position="91"/>
    </location>
</feature>
<feature type="transmembrane region" description="Helical" evidence="2">
    <location>
        <begin position="35"/>
        <end position="60"/>
    </location>
</feature>
<feature type="region of interest" description="Disordered" evidence="1">
    <location>
        <begin position="69"/>
        <end position="186"/>
    </location>
</feature>
<gene>
    <name evidence="3" type="ORF">AYR63_02390</name>
</gene>
<feature type="compositionally biased region" description="Polar residues" evidence="1">
    <location>
        <begin position="69"/>
        <end position="79"/>
    </location>
</feature>
<organism evidence="3 4">
    <name type="scientific">Secundilactobacillus paracollinoides</name>
    <dbReference type="NCBI Taxonomy" id="240427"/>
    <lineage>
        <taxon>Bacteria</taxon>
        <taxon>Bacillati</taxon>
        <taxon>Bacillota</taxon>
        <taxon>Bacilli</taxon>
        <taxon>Lactobacillales</taxon>
        <taxon>Lactobacillaceae</taxon>
        <taxon>Secundilactobacillus</taxon>
    </lineage>
</organism>
<accession>A0A1B2IVR5</accession>
<name>A0A1B2IVR5_9LACO</name>
<protein>
    <recommendedName>
        <fullName evidence="5">Gram-positive cocci surface proteins LPxTG domain-containing protein</fullName>
    </recommendedName>
</protein>
<proteinExistence type="predicted"/>
<evidence type="ECO:0000256" key="2">
    <source>
        <dbReference type="SAM" id="Phobius"/>
    </source>
</evidence>
<keyword evidence="2" id="KW-0812">Transmembrane</keyword>
<keyword evidence="4" id="KW-1185">Reference proteome</keyword>
<dbReference type="EMBL" id="CP014924">
    <property type="protein sequence ID" value="ANZ66108.1"/>
    <property type="molecule type" value="Genomic_DNA"/>
</dbReference>
<dbReference type="Gene3D" id="2.60.120.200">
    <property type="match status" value="1"/>
</dbReference>
<keyword evidence="2" id="KW-0472">Membrane</keyword>
<keyword evidence="2" id="KW-1133">Transmembrane helix</keyword>
<dbReference type="RefSeq" id="WP_065901437.1">
    <property type="nucleotide sequence ID" value="NZ_CP014912.1"/>
</dbReference>
<evidence type="ECO:0000313" key="4">
    <source>
        <dbReference type="Proteomes" id="UP000093267"/>
    </source>
</evidence>
<evidence type="ECO:0000256" key="1">
    <source>
        <dbReference type="SAM" id="MobiDB-lite"/>
    </source>
</evidence>
<feature type="region of interest" description="Disordered" evidence="1">
    <location>
        <begin position="1498"/>
        <end position="1581"/>
    </location>
</feature>
<evidence type="ECO:0008006" key="5">
    <source>
        <dbReference type="Google" id="ProtNLM"/>
    </source>
</evidence>
<feature type="compositionally biased region" description="Low complexity" evidence="1">
    <location>
        <begin position="169"/>
        <end position="179"/>
    </location>
</feature>
<feature type="compositionally biased region" description="Low complexity" evidence="1">
    <location>
        <begin position="1505"/>
        <end position="1517"/>
    </location>
</feature>
<reference evidence="3 4" key="1">
    <citation type="submission" date="2016-03" db="EMBL/GenBank/DDBJ databases">
        <title>Pediococcus and Lactobacillus from brewery environment - whole genome sequencing and assembly.</title>
        <authorList>
            <person name="Behr J."/>
            <person name="Geissler A.J."/>
            <person name="Vogel R.F."/>
        </authorList>
    </citation>
    <scope>NUCLEOTIDE SEQUENCE [LARGE SCALE GENOMIC DNA]</scope>
    <source>
        <strain evidence="3 4">TMW 1.1995</strain>
    </source>
</reference>
<dbReference type="STRING" id="240427.AYR62_00565"/>
<sequence>MKFSRHNQQQQTKVLNDNARFKLYKSKTKWLVSKWVLGVMVVTVAVGIGLSLGMAGTAYADTTVTDVPMDQQATPSEPATGSTDSTSDVTSQEAPVDQPAPQIDGTTTTDTPAEPNSVSTTNENDTLKGDGSETSTTPVDATRPITATDSQSSSEYFTPGESAIKNDGKTSTSKSPTTTADETDGSFTLTQDTVKNKAGNIIFNNDVDMTHDWEMSGSFKFSKDDDATADATDTNADNDSDWGVGFSGWQLGDGAGIVISGATQDQLGLGGDGNAFGIGGVGNSIAAVIDTHYNTQSQTGKAANGVNYTEVADEPVSTASGLDNDPGTLQVIGNRWINKNGHPENGVALDVTGTNGSQDTSAGGAAIRNDGLNQAVVKFVTTNADGSVVTPDVDSEKAYSPSSAVGSSTAANASGEHFVATWKPDLTTLDPTTGTVSGTLTVTWYGNDSDAYKNGFTISTKYTASTNSSIGLISSNGNQTATTVATVDSFTGNVKSQLVTIDYHVNGTDAPELQTSNVSANIGDTLAVSPDGTTASDVNLTLPKLQGYHVSQITLNGQKIAADQVIMTVSRAAADNTLLVTYEPNTIKTTVTVPTTLVQTNGDETSGTVTISDVSGSVGETVTVKHIPGTYTDGNGTVYTTTETTTQGLVNADGSITVKTPVTYTAIPAKDATLTYVDTTTGKTVATKIVSGQEEISSDVPFVTTDDGTYTADDGTVYGLADGQAMNGKITFVDGDADNVTVNLIELTTQSNGTLSVVPVIQIETNGDDSTLSKNVISNSDTGNISFTDTANKTTNTNTWQNDGNSYMVDMTLLPRDDSYDYTNATVKVMDQNGQVIETLTGVDLNDIIDSTTGELKTIFLNVPQGSQLSGAQVLGKTGVTTDDTVVMTGAENGLSDAQKTGTTVIISVPGEEIDYTVYPTHNGGKKLTDPVSEHGRVGTPITIPNIPGYEPANKDQKVTADEVSIVEYTPTEQKVTVVPVLQDVQGETVIKVDDGTDLTVKGSTDSKVDAPKISGYEPTTQVEIPAANGTTTTIVYTPTQQTVTVNPVSSDGTQMVITDGTILTVSGDTNTNVDAPVIPGYTTDQKVKIQSTDGTQTVTYTPTKQTVTIVPISSKTGEPITTDKPLQVTGTTGSTIDMSLIPGYSTTETIQTPTQDGSQNVTYTPNSVTGTVEISNTDGTKITVDGVTGDTDEIVDVTVPLKKGYTSDHDTVKATVGRDGKITTDETVTYTPNTVTGSVKIPSNKGDIIVNNVTGQTDEMVSVEVPKKKGYTVDHNKVQAIINPDGTITPDETVTYTPNSVTGSVKIPSNKGDIIVDNVTGQTDQTVTVEVPEKPGYTVDHNTVNATVKPDGTITTDETVIYTPNTVTGKVKIPSNKGDIIVDNVTGQTDQTVTVEVPEKPGYTVDHNTVNATVKPDGTIKTDETVTYTPSPVTGTVTIPSNKGDVTVDGVTVEGDQSVDVKVPTLPGYTPDHDTISAHLDTKGNITTDDKVIYTPIVTNQPDNSGSGQNTGSNSGDTQNTGTTSTPKNDGQNNQPSIVTPEQSDGSDSTTVQKPTDLASISETVTPIHIASHGAHKGTT</sequence>
<feature type="compositionally biased region" description="Polar residues" evidence="1">
    <location>
        <begin position="104"/>
        <end position="124"/>
    </location>
</feature>